<proteinExistence type="predicted"/>
<evidence type="ECO:0000313" key="2">
    <source>
        <dbReference type="RefSeq" id="XP_075077402.1"/>
    </source>
</evidence>
<accession>A0AC58RXC5</accession>
<keyword evidence="1" id="KW-1185">Reference proteome</keyword>
<organism evidence="1 2">
    <name type="scientific">Nicotiana tabacum</name>
    <name type="common">Common tobacco</name>
    <dbReference type="NCBI Taxonomy" id="4097"/>
    <lineage>
        <taxon>Eukaryota</taxon>
        <taxon>Viridiplantae</taxon>
        <taxon>Streptophyta</taxon>
        <taxon>Embryophyta</taxon>
        <taxon>Tracheophyta</taxon>
        <taxon>Spermatophyta</taxon>
        <taxon>Magnoliopsida</taxon>
        <taxon>eudicotyledons</taxon>
        <taxon>Gunneridae</taxon>
        <taxon>Pentapetalae</taxon>
        <taxon>asterids</taxon>
        <taxon>lamiids</taxon>
        <taxon>Solanales</taxon>
        <taxon>Solanaceae</taxon>
        <taxon>Nicotianoideae</taxon>
        <taxon>Nicotianeae</taxon>
        <taxon>Nicotiana</taxon>
    </lineage>
</organism>
<dbReference type="RefSeq" id="XP_075077402.1">
    <property type="nucleotide sequence ID" value="XM_075221301.1"/>
</dbReference>
<sequence length="817" mass="93063">MGGGRQGYMTLSWLKSQSSRTSSVMDPSSLQKLVENTQCFTQFLGKQSECYHKGKGFAEATIDELVGNLKTYEMNKNKDNERRDTKREKNLVLKTGSNDSGGEDADMAYLTKQFQKMVHKNLGIPKRGSSSNPKGYDLCHKCGMPGHFIKDCPLLNQDQYKHNTYKAAKRNPVPDKHFKRKNVADNVVKQALSAWVDYSCEPEEDDDQGDNSMMALESKTVEYDSIFFLMAQSDNDKDDDDDESRCSKKSEEKEALIEKVANIDHERDDQLVVVVDLKDIIEELKGEGRHEIIQKVKEVADETHLRLEDEIKSMKSGFYVELEKNKQLQEELGRVKSDLEKSLKWTWSSEAIISMYTNSGGNSKYITVPENWLCTHCGNTGHYKDTCKAKFQYQQKNKVFANKGKMKGRNQQWYIDSGCSKHMTGRKQGEFVSKICTVTNLVTGEVVLVAKRYKNIYIADFESLENGDLSCLSDVDDDAELWHRRLGHASFMLLNKLVTKDLVRGLPNSSFKNHKVCGACVIGKQVRCSFKPKRKVSTSRPFDLFHIDLCGTIRVPSRGGKKYVFVIVDDYSRFTWTLFLRSKDDTFEVFVEFVKMIQVKMSHNVVSIRSDHGTKFDNAKFDEFCAKNGISHNFQLQEHLKKMVSWRGKIGLLRTWLGQCSLIVVLKKEALGKFDAKSDEGIFLGYSSQSKAYKNTLLEKNAHDKAGEDGEQSNVPGKVIDMENRMADMSKESHSEIPGPSHNKVQVSNWKHKSSHPLDNVITPLDSGIQTRSKARNALSFSAFFCKIEPKNIKEALKDADWITNMQELHQFERNSI</sequence>
<gene>
    <name evidence="2" type="primary">LOC142164119</name>
</gene>
<name>A0AC58RXC5_TOBAC</name>
<protein>
    <submittedName>
        <fullName evidence="2">Uncharacterized protein LOC142164119</fullName>
    </submittedName>
</protein>
<evidence type="ECO:0000313" key="1">
    <source>
        <dbReference type="Proteomes" id="UP000790787"/>
    </source>
</evidence>
<dbReference type="Proteomes" id="UP000790787">
    <property type="component" value="Chromosome 9"/>
</dbReference>
<reference evidence="1" key="1">
    <citation type="journal article" date="2014" name="Nat. Commun.">
        <title>The tobacco genome sequence and its comparison with those of tomato and potato.</title>
        <authorList>
            <person name="Sierro N."/>
            <person name="Battey J.N."/>
            <person name="Ouadi S."/>
            <person name="Bakaher N."/>
            <person name="Bovet L."/>
            <person name="Willig A."/>
            <person name="Goepfert S."/>
            <person name="Peitsch M.C."/>
            <person name="Ivanov N.V."/>
        </authorList>
    </citation>
    <scope>NUCLEOTIDE SEQUENCE [LARGE SCALE GENOMIC DNA]</scope>
</reference>
<reference evidence="2" key="2">
    <citation type="submission" date="2025-08" db="UniProtKB">
        <authorList>
            <consortium name="RefSeq"/>
        </authorList>
    </citation>
    <scope>IDENTIFICATION</scope>
    <source>
        <tissue evidence="2">Leaf</tissue>
    </source>
</reference>